<organism evidence="1 2">
    <name type="scientific">Datura stramonium</name>
    <name type="common">Jimsonweed</name>
    <name type="synonym">Common thornapple</name>
    <dbReference type="NCBI Taxonomy" id="4076"/>
    <lineage>
        <taxon>Eukaryota</taxon>
        <taxon>Viridiplantae</taxon>
        <taxon>Streptophyta</taxon>
        <taxon>Embryophyta</taxon>
        <taxon>Tracheophyta</taxon>
        <taxon>Spermatophyta</taxon>
        <taxon>Magnoliopsida</taxon>
        <taxon>eudicotyledons</taxon>
        <taxon>Gunneridae</taxon>
        <taxon>Pentapetalae</taxon>
        <taxon>asterids</taxon>
        <taxon>lamiids</taxon>
        <taxon>Solanales</taxon>
        <taxon>Solanaceae</taxon>
        <taxon>Solanoideae</taxon>
        <taxon>Datureae</taxon>
        <taxon>Datura</taxon>
    </lineage>
</organism>
<dbReference type="Proteomes" id="UP000823775">
    <property type="component" value="Unassembled WGS sequence"/>
</dbReference>
<keyword evidence="2" id="KW-1185">Reference proteome</keyword>
<comment type="caution">
    <text evidence="1">The sequence shown here is derived from an EMBL/GenBank/DDBJ whole genome shotgun (WGS) entry which is preliminary data.</text>
</comment>
<feature type="non-terminal residue" evidence="1">
    <location>
        <position position="103"/>
    </location>
</feature>
<proteinExistence type="predicted"/>
<protein>
    <submittedName>
        <fullName evidence="1">Uncharacterized protein</fullName>
    </submittedName>
</protein>
<sequence length="103" mass="11993">MGTGPVGHYFLHEFLSGTVDSAKQGGIGVTPVRKKETYYTSFKEKWTITVEARFEINSFKDFQRDLVSTPWLSGHDALLRIRASMGWDRYHPKDIYSIYWTNR</sequence>
<accession>A0ABS8UQF3</accession>
<evidence type="ECO:0000313" key="1">
    <source>
        <dbReference type="EMBL" id="MCD9560730.1"/>
    </source>
</evidence>
<dbReference type="EMBL" id="JACEIK010002370">
    <property type="protein sequence ID" value="MCD9560730.1"/>
    <property type="molecule type" value="Genomic_DNA"/>
</dbReference>
<evidence type="ECO:0000313" key="2">
    <source>
        <dbReference type="Proteomes" id="UP000823775"/>
    </source>
</evidence>
<gene>
    <name evidence="1" type="ORF">HAX54_019518</name>
</gene>
<reference evidence="1 2" key="1">
    <citation type="journal article" date="2021" name="BMC Genomics">
        <title>Datura genome reveals duplications of psychoactive alkaloid biosynthetic genes and high mutation rate following tissue culture.</title>
        <authorList>
            <person name="Rajewski A."/>
            <person name="Carter-House D."/>
            <person name="Stajich J."/>
            <person name="Litt A."/>
        </authorList>
    </citation>
    <scope>NUCLEOTIDE SEQUENCE [LARGE SCALE GENOMIC DNA]</scope>
    <source>
        <strain evidence="1">AR-01</strain>
    </source>
</reference>
<name>A0ABS8UQF3_DATST</name>